<keyword evidence="3" id="KW-1133">Transmembrane helix</keyword>
<proteinExistence type="predicted"/>
<keyword evidence="4" id="KW-0732">Signal</keyword>
<name>A0A061ESB0_THECC</name>
<dbReference type="EMBL" id="CM001883">
    <property type="protein sequence ID" value="EOY07945.1"/>
    <property type="molecule type" value="Genomic_DNA"/>
</dbReference>
<dbReference type="InterPro" id="IPR001841">
    <property type="entry name" value="Znf_RING"/>
</dbReference>
<keyword evidence="1" id="KW-0862">Zinc</keyword>
<keyword evidence="7" id="KW-1185">Reference proteome</keyword>
<evidence type="ECO:0000256" key="4">
    <source>
        <dbReference type="SAM" id="SignalP"/>
    </source>
</evidence>
<dbReference type="GO" id="GO:0004842">
    <property type="term" value="F:ubiquitin-protein transferase activity"/>
    <property type="evidence" value="ECO:0007669"/>
    <property type="project" value="InterPro"/>
</dbReference>
<dbReference type="GO" id="GO:0005634">
    <property type="term" value="C:nucleus"/>
    <property type="evidence" value="ECO:0007669"/>
    <property type="project" value="InterPro"/>
</dbReference>
<feature type="signal peptide" evidence="4">
    <location>
        <begin position="1"/>
        <end position="17"/>
    </location>
</feature>
<dbReference type="SUPFAM" id="SSF57850">
    <property type="entry name" value="RING/U-box"/>
    <property type="match status" value="1"/>
</dbReference>
<keyword evidence="3" id="KW-0472">Membrane</keyword>
<evidence type="ECO:0000256" key="1">
    <source>
        <dbReference type="PROSITE-ProRule" id="PRU00175"/>
    </source>
</evidence>
<reference evidence="6 7" key="1">
    <citation type="journal article" date="2013" name="Genome Biol.">
        <title>The genome sequence of the most widely cultivated cacao type and its use to identify candidate genes regulating pod color.</title>
        <authorList>
            <person name="Motamayor J.C."/>
            <person name="Mockaitis K."/>
            <person name="Schmutz J."/>
            <person name="Haiminen N."/>
            <person name="Iii D.L."/>
            <person name="Cornejo O."/>
            <person name="Findley S.D."/>
            <person name="Zheng P."/>
            <person name="Utro F."/>
            <person name="Royaert S."/>
            <person name="Saski C."/>
            <person name="Jenkins J."/>
            <person name="Podicheti R."/>
            <person name="Zhao M."/>
            <person name="Scheffler B.E."/>
            <person name="Stack J.C."/>
            <person name="Feltus F.A."/>
            <person name="Mustiga G.M."/>
            <person name="Amores F."/>
            <person name="Phillips W."/>
            <person name="Marelli J.P."/>
            <person name="May G.D."/>
            <person name="Shapiro H."/>
            <person name="Ma J."/>
            <person name="Bustamante C.D."/>
            <person name="Schnell R.J."/>
            <person name="Main D."/>
            <person name="Gilbert D."/>
            <person name="Parida L."/>
            <person name="Kuhn D.N."/>
        </authorList>
    </citation>
    <scope>NUCLEOTIDE SEQUENCE [LARGE SCALE GENOMIC DNA]</scope>
    <source>
        <strain evidence="7">cv. Matina 1-6</strain>
    </source>
</reference>
<sequence length="473" mass="53297">MYCRLFSLSFLFLPSNSLLNGLIHNPKMSNPYSNVYIVGDQESEDGTEPEAEEDEEDSEEEGGGGEEFIPVTEWPRFLSSKEGKKGGEGRVCLSAGEYGENSQGNEWNRGDIEGLFCPICMEAWTTTGDHHVCCLPCGHIYGFSCIHKWLQQRGTSRKCPQCNRKCTLKDVRKLFASRVVAIDGESQKRIRSLEANCISLEKTSAVLSKKETEWQKREAEWQKSEAEWQKREAALQQEVHQLKEKTKYLEHLIDVQSRTFGCAPSIRGLQVPLGHNLGSEFNEQGPFILQKELRVDGARLFDVDASSKNLLIARRLQGLGGTHFLTKMSLVAPYETEDISLPFGTKAVRDLHICPSDGSLALLASLGKKLSVLSTESNNVILAYDLPNGSVLVFDMRQTARHMDSMNGLTSNPVHTIHSLHNSTIPSGHFWFQRLAIKECVFLLLIVLTVMTLLLHIDHELTFQMRWHLLNLY</sequence>
<dbReference type="CDD" id="cd16450">
    <property type="entry name" value="mRING-C3HGC3_RFWD3"/>
    <property type="match status" value="1"/>
</dbReference>
<feature type="domain" description="RING-type" evidence="5">
    <location>
        <begin position="117"/>
        <end position="163"/>
    </location>
</feature>
<dbReference type="SMART" id="SM00184">
    <property type="entry name" value="RING"/>
    <property type="match status" value="1"/>
</dbReference>
<evidence type="ECO:0000313" key="7">
    <source>
        <dbReference type="Proteomes" id="UP000026915"/>
    </source>
</evidence>
<dbReference type="Gene3D" id="3.30.40.10">
    <property type="entry name" value="Zinc/RING finger domain, C3HC4 (zinc finger)"/>
    <property type="match status" value="1"/>
</dbReference>
<dbReference type="HOGENOM" id="CLU_577985_0_0_1"/>
<evidence type="ECO:0000256" key="2">
    <source>
        <dbReference type="SAM" id="MobiDB-lite"/>
    </source>
</evidence>
<dbReference type="GO" id="GO:0008270">
    <property type="term" value="F:zinc ion binding"/>
    <property type="evidence" value="ECO:0007669"/>
    <property type="project" value="UniProtKB-KW"/>
</dbReference>
<keyword evidence="1" id="KW-0863">Zinc-finger</keyword>
<dbReference type="PANTHER" id="PTHR16047">
    <property type="entry name" value="RFWD3 PROTEIN"/>
    <property type="match status" value="1"/>
</dbReference>
<dbReference type="Gramene" id="EOY07945">
    <property type="protein sequence ID" value="EOY07945"/>
    <property type="gene ID" value="TCM_022277"/>
</dbReference>
<dbReference type="PANTHER" id="PTHR16047:SF13">
    <property type="entry name" value="E3 UBIQUITIN-PROTEIN LIGASE RFWD3"/>
    <property type="match status" value="1"/>
</dbReference>
<feature type="compositionally biased region" description="Acidic residues" evidence="2">
    <location>
        <begin position="42"/>
        <end position="64"/>
    </location>
</feature>
<feature type="transmembrane region" description="Helical" evidence="3">
    <location>
        <begin position="441"/>
        <end position="457"/>
    </location>
</feature>
<accession>A0A061ESB0</accession>
<organism evidence="6 7">
    <name type="scientific">Theobroma cacao</name>
    <name type="common">Cacao</name>
    <name type="synonym">Cocoa</name>
    <dbReference type="NCBI Taxonomy" id="3641"/>
    <lineage>
        <taxon>Eukaryota</taxon>
        <taxon>Viridiplantae</taxon>
        <taxon>Streptophyta</taxon>
        <taxon>Embryophyta</taxon>
        <taxon>Tracheophyta</taxon>
        <taxon>Spermatophyta</taxon>
        <taxon>Magnoliopsida</taxon>
        <taxon>eudicotyledons</taxon>
        <taxon>Gunneridae</taxon>
        <taxon>Pentapetalae</taxon>
        <taxon>rosids</taxon>
        <taxon>malvids</taxon>
        <taxon>Malvales</taxon>
        <taxon>Malvaceae</taxon>
        <taxon>Byttnerioideae</taxon>
        <taxon>Theobroma</taxon>
    </lineage>
</organism>
<evidence type="ECO:0000313" key="6">
    <source>
        <dbReference type="EMBL" id="EOY07945.1"/>
    </source>
</evidence>
<dbReference type="InterPro" id="IPR037381">
    <property type="entry name" value="RFWD3"/>
</dbReference>
<keyword evidence="3" id="KW-0812">Transmembrane</keyword>
<dbReference type="Proteomes" id="UP000026915">
    <property type="component" value="Chromosome 5"/>
</dbReference>
<dbReference type="Pfam" id="PF13639">
    <property type="entry name" value="zf-RING_2"/>
    <property type="match status" value="1"/>
</dbReference>
<evidence type="ECO:0000256" key="3">
    <source>
        <dbReference type="SAM" id="Phobius"/>
    </source>
</evidence>
<dbReference type="PROSITE" id="PS50089">
    <property type="entry name" value="ZF_RING_2"/>
    <property type="match status" value="1"/>
</dbReference>
<dbReference type="GO" id="GO:0016567">
    <property type="term" value="P:protein ubiquitination"/>
    <property type="evidence" value="ECO:0007669"/>
    <property type="project" value="InterPro"/>
</dbReference>
<protein>
    <submittedName>
        <fullName evidence="6">Transducin/WD40 repeat-like superfamily protein, putative isoform 2</fullName>
    </submittedName>
</protein>
<gene>
    <name evidence="6" type="ORF">TCM_022277</name>
</gene>
<feature type="chain" id="PRO_5001597275" evidence="4">
    <location>
        <begin position="18"/>
        <end position="473"/>
    </location>
</feature>
<dbReference type="AlphaFoldDB" id="A0A061ESB0"/>
<keyword evidence="1" id="KW-0479">Metal-binding</keyword>
<dbReference type="InterPro" id="IPR013083">
    <property type="entry name" value="Znf_RING/FYVE/PHD"/>
</dbReference>
<dbReference type="GO" id="GO:0036297">
    <property type="term" value="P:interstrand cross-link repair"/>
    <property type="evidence" value="ECO:0007669"/>
    <property type="project" value="InterPro"/>
</dbReference>
<evidence type="ECO:0000259" key="5">
    <source>
        <dbReference type="PROSITE" id="PS50089"/>
    </source>
</evidence>
<feature type="region of interest" description="Disordered" evidence="2">
    <location>
        <begin position="42"/>
        <end position="68"/>
    </location>
</feature>